<dbReference type="GO" id="GO:0051365">
    <property type="term" value="P:cellular response to potassium ion starvation"/>
    <property type="evidence" value="ECO:0007669"/>
    <property type="project" value="EnsemblFungi"/>
</dbReference>
<dbReference type="EC" id="2.7.11.1" evidence="2"/>
<evidence type="ECO:0000256" key="9">
    <source>
        <dbReference type="ARBA" id="ARBA00022840"/>
    </source>
</evidence>
<feature type="non-terminal residue" evidence="14">
    <location>
        <position position="1558"/>
    </location>
</feature>
<evidence type="ECO:0000256" key="7">
    <source>
        <dbReference type="ARBA" id="ARBA00022741"/>
    </source>
</evidence>
<dbReference type="GO" id="GO:0005524">
    <property type="term" value="F:ATP binding"/>
    <property type="evidence" value="ECO:0007669"/>
    <property type="project" value="UniProtKB-KW"/>
</dbReference>
<evidence type="ECO:0000256" key="3">
    <source>
        <dbReference type="ARBA" id="ARBA00022527"/>
    </source>
</evidence>
<dbReference type="GO" id="GO:0045053">
    <property type="term" value="P:protein retention in Golgi apparatus"/>
    <property type="evidence" value="ECO:0007669"/>
    <property type="project" value="EnsemblFungi"/>
</dbReference>
<dbReference type="GO" id="GO:0032968">
    <property type="term" value="P:positive regulation of transcription elongation by RNA polymerase II"/>
    <property type="evidence" value="ECO:0007669"/>
    <property type="project" value="EnsemblFungi"/>
</dbReference>
<dbReference type="Gene3D" id="1.10.510.10">
    <property type="entry name" value="Transferase(Phosphotransferase) domain 1"/>
    <property type="match status" value="1"/>
</dbReference>
<dbReference type="GO" id="GO:0120095">
    <property type="term" value="C:vacuole-isolation membrane contact site"/>
    <property type="evidence" value="ECO:0007669"/>
    <property type="project" value="EnsemblFungi"/>
</dbReference>
<name>A0A1E4U3L6_PACTA</name>
<dbReference type="GO" id="GO:0000425">
    <property type="term" value="P:pexophagy"/>
    <property type="evidence" value="ECO:0007669"/>
    <property type="project" value="EnsemblFungi"/>
</dbReference>
<keyword evidence="7" id="KW-0547">Nucleotide-binding</keyword>
<dbReference type="GO" id="GO:0071561">
    <property type="term" value="C:nucleus-vacuole junction"/>
    <property type="evidence" value="ECO:0007669"/>
    <property type="project" value="EnsemblFungi"/>
</dbReference>
<evidence type="ECO:0000256" key="6">
    <source>
        <dbReference type="ARBA" id="ARBA00022737"/>
    </source>
</evidence>
<dbReference type="SUPFAM" id="SSF50978">
    <property type="entry name" value="WD40 repeat-like"/>
    <property type="match status" value="1"/>
</dbReference>
<dbReference type="SUPFAM" id="SSF48371">
    <property type="entry name" value="ARM repeat"/>
    <property type="match status" value="1"/>
</dbReference>
<dbReference type="Pfam" id="PF00400">
    <property type="entry name" value="WD40"/>
    <property type="match status" value="1"/>
</dbReference>
<dbReference type="GO" id="GO:0045324">
    <property type="term" value="P:late endosome to vacuole transport"/>
    <property type="evidence" value="ECO:0007669"/>
    <property type="project" value="EnsemblFungi"/>
</dbReference>
<dbReference type="GO" id="GO:0005794">
    <property type="term" value="C:Golgi apparatus"/>
    <property type="evidence" value="ECO:0007669"/>
    <property type="project" value="UniProtKB-SubCell"/>
</dbReference>
<evidence type="ECO:0000256" key="11">
    <source>
        <dbReference type="PROSITE-ProRule" id="PRU00221"/>
    </source>
</evidence>
<feature type="domain" description="Protein kinase" evidence="13">
    <location>
        <begin position="26"/>
        <end position="307"/>
    </location>
</feature>
<keyword evidence="8" id="KW-0418">Kinase</keyword>
<dbReference type="InterPro" id="IPR000719">
    <property type="entry name" value="Prot_kinase_dom"/>
</dbReference>
<feature type="repeat" description="WD" evidence="11">
    <location>
        <begin position="1114"/>
        <end position="1146"/>
    </location>
</feature>
<keyword evidence="6" id="KW-0677">Repeat</keyword>
<dbReference type="Proteomes" id="UP000094236">
    <property type="component" value="Unassembled WGS sequence"/>
</dbReference>
<proteinExistence type="predicted"/>
<evidence type="ECO:0000259" key="13">
    <source>
        <dbReference type="PROSITE" id="PS50011"/>
    </source>
</evidence>
<dbReference type="InterPro" id="IPR016024">
    <property type="entry name" value="ARM-type_fold"/>
</dbReference>
<evidence type="ECO:0000313" key="14">
    <source>
        <dbReference type="EMBL" id="ODV98596.1"/>
    </source>
</evidence>
<evidence type="ECO:0000313" key="15">
    <source>
        <dbReference type="Proteomes" id="UP000094236"/>
    </source>
</evidence>
<dbReference type="Gene3D" id="2.130.10.10">
    <property type="entry name" value="YVTN repeat-like/Quinoprotein amine dehydrogenase"/>
    <property type="match status" value="2"/>
</dbReference>
<dbReference type="FunFam" id="1.10.510.10:FF:000497">
    <property type="entry name" value="Phosphoinositide 3-kinase regulatory subunit"/>
    <property type="match status" value="1"/>
</dbReference>
<dbReference type="PROSITE" id="PS50294">
    <property type="entry name" value="WD_REPEATS_REGION"/>
    <property type="match status" value="1"/>
</dbReference>
<dbReference type="Pfam" id="PF22956">
    <property type="entry name" value="VPS15-like_hel"/>
    <property type="match status" value="1"/>
</dbReference>
<dbReference type="SUPFAM" id="SSF56112">
    <property type="entry name" value="Protein kinase-like (PK-like)"/>
    <property type="match status" value="1"/>
</dbReference>
<dbReference type="GO" id="GO:0005770">
    <property type="term" value="C:late endosome"/>
    <property type="evidence" value="ECO:0007669"/>
    <property type="project" value="TreeGrafter"/>
</dbReference>
<dbReference type="PROSITE" id="PS00108">
    <property type="entry name" value="PROTEIN_KINASE_ST"/>
    <property type="match status" value="1"/>
</dbReference>
<dbReference type="InterPro" id="IPR015943">
    <property type="entry name" value="WD40/YVTN_repeat-like_dom_sf"/>
</dbReference>
<dbReference type="PROSITE" id="PS50011">
    <property type="entry name" value="PROTEIN_KINASE_DOM"/>
    <property type="match status" value="1"/>
</dbReference>
<organism evidence="14 15">
    <name type="scientific">Pachysolen tannophilus NRRL Y-2460</name>
    <dbReference type="NCBI Taxonomy" id="669874"/>
    <lineage>
        <taxon>Eukaryota</taxon>
        <taxon>Fungi</taxon>
        <taxon>Dikarya</taxon>
        <taxon>Ascomycota</taxon>
        <taxon>Saccharomycotina</taxon>
        <taxon>Pichiomycetes</taxon>
        <taxon>Pachysolenaceae</taxon>
        <taxon>Pachysolen</taxon>
    </lineage>
</organism>
<evidence type="ECO:0000256" key="8">
    <source>
        <dbReference type="ARBA" id="ARBA00022777"/>
    </source>
</evidence>
<dbReference type="STRING" id="669874.A0A1E4U3L6"/>
<keyword evidence="15" id="KW-1185">Reference proteome</keyword>
<evidence type="ECO:0000256" key="1">
    <source>
        <dbReference type="ARBA" id="ARBA00004455"/>
    </source>
</evidence>
<feature type="region of interest" description="Disordered" evidence="12">
    <location>
        <begin position="318"/>
        <end position="337"/>
    </location>
</feature>
<evidence type="ECO:0000256" key="4">
    <source>
        <dbReference type="ARBA" id="ARBA00022574"/>
    </source>
</evidence>
<keyword evidence="4 11" id="KW-0853">WD repeat</keyword>
<dbReference type="PANTHER" id="PTHR17583">
    <property type="entry name" value="PHOSPHOINOSITIDE 3-KINASE REGULATORY SUBUNIT 4"/>
    <property type="match status" value="1"/>
</dbReference>
<dbReference type="GO" id="GO:0006623">
    <property type="term" value="P:protein targeting to vacuole"/>
    <property type="evidence" value="ECO:0007669"/>
    <property type="project" value="EnsemblFungi"/>
</dbReference>
<dbReference type="GO" id="GO:0034271">
    <property type="term" value="C:phosphatidylinositol 3-kinase complex, class III, type I"/>
    <property type="evidence" value="ECO:0007669"/>
    <property type="project" value="EnsemblFungi"/>
</dbReference>
<dbReference type="InterPro" id="IPR011009">
    <property type="entry name" value="Kinase-like_dom_sf"/>
</dbReference>
<dbReference type="GO" id="GO:0043130">
    <property type="term" value="F:ubiquitin binding"/>
    <property type="evidence" value="ECO:0007669"/>
    <property type="project" value="EnsemblFungi"/>
</dbReference>
<dbReference type="CDD" id="cd13980">
    <property type="entry name" value="STKc_Vps15"/>
    <property type="match status" value="1"/>
</dbReference>
<dbReference type="GO" id="GO:0010008">
    <property type="term" value="C:endosome membrane"/>
    <property type="evidence" value="ECO:0007669"/>
    <property type="project" value="UniProtKB-SubCell"/>
</dbReference>
<dbReference type="OrthoDB" id="242910at2759"/>
<comment type="subcellular location">
    <subcellularLocation>
        <location evidence="1">Endosome membrane</location>
        <topology evidence="1">Lipid-anchor</topology>
    </subcellularLocation>
    <subcellularLocation>
        <location evidence="10">Golgi apparatus</location>
        <location evidence="10">trans-Golgi network membrane</location>
        <topology evidence="10">Lipid-anchor</topology>
    </subcellularLocation>
</comment>
<dbReference type="Pfam" id="PF00069">
    <property type="entry name" value="Pkinase"/>
    <property type="match status" value="1"/>
</dbReference>
<dbReference type="Gene3D" id="1.25.10.10">
    <property type="entry name" value="Leucine-rich Repeat Variant"/>
    <property type="match status" value="2"/>
</dbReference>
<reference evidence="15" key="1">
    <citation type="submission" date="2016-05" db="EMBL/GenBank/DDBJ databases">
        <title>Comparative genomics of biotechnologically important yeasts.</title>
        <authorList>
            <consortium name="DOE Joint Genome Institute"/>
            <person name="Riley R."/>
            <person name="Haridas S."/>
            <person name="Wolfe K.H."/>
            <person name="Lopes M.R."/>
            <person name="Hittinger C.T."/>
            <person name="Goker M."/>
            <person name="Salamov A."/>
            <person name="Wisecaver J."/>
            <person name="Long T.M."/>
            <person name="Aerts A.L."/>
            <person name="Barry K."/>
            <person name="Choi C."/>
            <person name="Clum A."/>
            <person name="Coughlan A.Y."/>
            <person name="Deshpande S."/>
            <person name="Douglass A.P."/>
            <person name="Hanson S.J."/>
            <person name="Klenk H.-P."/>
            <person name="Labutti K."/>
            <person name="Lapidus A."/>
            <person name="Lindquist E."/>
            <person name="Lipzen A."/>
            <person name="Meier-Kolthoff J.P."/>
            <person name="Ohm R.A."/>
            <person name="Otillar R.P."/>
            <person name="Pangilinan J."/>
            <person name="Peng Y."/>
            <person name="Rokas A."/>
            <person name="Rosa C.A."/>
            <person name="Scheuner C."/>
            <person name="Sibirny A.A."/>
            <person name="Slot J.C."/>
            <person name="Stielow J.B."/>
            <person name="Sun H."/>
            <person name="Kurtzman C.P."/>
            <person name="Blackwell M."/>
            <person name="Grigoriev I.V."/>
            <person name="Jeffries T.W."/>
        </authorList>
    </citation>
    <scope>NUCLEOTIDE SEQUENCE [LARGE SCALE GENOMIC DNA]</scope>
    <source>
        <strain evidence="15">NRRL Y-2460</strain>
    </source>
</reference>
<keyword evidence="3" id="KW-0723">Serine/threonine-protein kinase</keyword>
<dbReference type="EMBL" id="KV454011">
    <property type="protein sequence ID" value="ODV98596.1"/>
    <property type="molecule type" value="Genomic_DNA"/>
</dbReference>
<dbReference type="SMART" id="SM00220">
    <property type="entry name" value="S_TKc"/>
    <property type="match status" value="1"/>
</dbReference>
<feature type="compositionally biased region" description="Polar residues" evidence="12">
    <location>
        <begin position="318"/>
        <end position="331"/>
    </location>
</feature>
<dbReference type="InterPro" id="IPR008271">
    <property type="entry name" value="Ser/Thr_kinase_AS"/>
</dbReference>
<evidence type="ECO:0000256" key="5">
    <source>
        <dbReference type="ARBA" id="ARBA00022679"/>
    </source>
</evidence>
<gene>
    <name evidence="14" type="ORF">PACTADRAFT_48318</name>
</gene>
<accession>A0A1E4U3L6</accession>
<dbReference type="GO" id="GO:0000011">
    <property type="term" value="P:vacuole inheritance"/>
    <property type="evidence" value="ECO:0007669"/>
    <property type="project" value="EnsemblFungi"/>
</dbReference>
<dbReference type="GO" id="GO:0004674">
    <property type="term" value="F:protein serine/threonine kinase activity"/>
    <property type="evidence" value="ECO:0007669"/>
    <property type="project" value="UniProtKB-KW"/>
</dbReference>
<dbReference type="GO" id="GO:0034272">
    <property type="term" value="C:phosphatidylinositol 3-kinase complex, class III, type II"/>
    <property type="evidence" value="ECO:0007669"/>
    <property type="project" value="EnsemblFungi"/>
</dbReference>
<evidence type="ECO:0000256" key="10">
    <source>
        <dbReference type="ARBA" id="ARBA00037864"/>
    </source>
</evidence>
<evidence type="ECO:0000256" key="12">
    <source>
        <dbReference type="SAM" id="MobiDB-lite"/>
    </source>
</evidence>
<dbReference type="GO" id="GO:0046854">
    <property type="term" value="P:phosphatidylinositol phosphate biosynthetic process"/>
    <property type="evidence" value="ECO:0007669"/>
    <property type="project" value="EnsemblFungi"/>
</dbReference>
<dbReference type="InterPro" id="IPR045162">
    <property type="entry name" value="Vps15-like"/>
</dbReference>
<dbReference type="SMART" id="SM00320">
    <property type="entry name" value="WD40"/>
    <property type="match status" value="4"/>
</dbReference>
<dbReference type="PANTHER" id="PTHR17583:SF0">
    <property type="entry name" value="PHOSPHOINOSITIDE 3-KINASE REGULATORY SUBUNIT 4"/>
    <property type="match status" value="1"/>
</dbReference>
<keyword evidence="5" id="KW-0808">Transferase</keyword>
<keyword evidence="9" id="KW-0067">ATP-binding</keyword>
<dbReference type="InterPro" id="IPR036322">
    <property type="entry name" value="WD40_repeat_dom_sf"/>
</dbReference>
<dbReference type="InterPro" id="IPR011989">
    <property type="entry name" value="ARM-like"/>
</dbReference>
<dbReference type="InterPro" id="IPR001680">
    <property type="entry name" value="WD40_rpt"/>
</dbReference>
<dbReference type="PROSITE" id="PS50082">
    <property type="entry name" value="WD_REPEATS_2"/>
    <property type="match status" value="1"/>
</dbReference>
<evidence type="ECO:0000256" key="2">
    <source>
        <dbReference type="ARBA" id="ARBA00012513"/>
    </source>
</evidence>
<protein>
    <recommendedName>
        <fullName evidence="2">non-specific serine/threonine protein kinase</fullName>
        <ecNumber evidence="2">2.7.11.1</ecNumber>
    </recommendedName>
</protein>
<sequence>MGAELSLLAPTTAVAIQSYVDILPDIQYSKTINSSRFLKTCKGLDSNGSIVVKVLIKPDNMDILIDYGHYVKQLEYQQQILFKLSNVTPYSRIIDTDRACYLVRPVIKTNLYDRISTRPFLEKIEKKWVIFQLLNALNQCHLQNIIHGDLKLENILLTSWNWCLISDFALFKPIHLPEDNPTQFSFYFDTNRRHTCYLAPERFLSKDDDIPTNKNLTSQMDVFSLGCIFAELVLEGSSIFTLSQLFKYKKNEYKPNLNGIDDPHLKEMILNMIDLNPLKRMSCKEILIKYKDIIFPGEFYDFVYPYMKYLSEPSNDNYNIDQQHNKNSNTNKKQKRRNYDRFHECDLRIERIYNDFSKISKLLGFETDNNLKNNFVKKDDIHSIQEDTIPIKLDLPGLYQYTPKPAGQTVINSNSSSLIFLDMVLSSIRNTTHSSFRIRACDLIIALSEKIHDEAKLDRCLPYLMVLLDDPSTDVQVASLRGITQLLYMVDTITVVNISIFQEYILPKLQNFYNHHVKNSNYLKLIFATYLPHIANISLKFYQITLNLKKNITTVEPSNINGTNFQQQVDPVIMDKLFDKNNLTNDFKNFVSLLLTDPNPNVKMALLKNIAPLCMFFGKDKTNDLILSHLITYLNDKHASLRISFIESILPIVMFTGITSLEHYILPLLVQTLNDPEEIVVLKILQTFNRLIKLGFIKKQFLWDLVKNTTKLILHPNEWIRQESLLIIITISENIELSDLFCILYPIILPFLKFDISSFNYDTLLKSLQRPISRSVYNLSINWSLKSPEKSSLFWQKVEGIQQTDSFGNTGLSFMKKNVDNGNSTSLSFSLSRNNNNDSMVVDNSEIPLSQEDKNWVEKLKSSGLEEADLWKIATMRDYIYRVARLNQRMNYNSGLGDSGDEEIIVEIQKLGVLPKNIFFDVVHKSEIVKKEYLKVKNNTNNNMTLPLPININKTKNNASENYNSSPQPSIAMSPNSIMFGNARKAAPSIHEDRENAFGKLETSNDASSIMTKTNGNNKSQEIFTVSSLMESDPGLSQNIVTTVTNSYSGRNPYILKYLNSIEFEPLLDDFVEFGPPLSNLGNHAANTSQQRSQAQSHYPASIWNPKGILVAHLIEHKGNVECIAVSPDNNYFISGGNDCTIKIWDALRLERNVTGSSSLSVNLGSPVKCIKFIKSRDCFAVSTQDGFIKLFRVDFERNGKNRYNKLTLIREYEISKEDGAYALEMEFLVDNSKSLLVFITPSSKIIALDIRRMTLVFSLQNDLSHGVPTTFCVDNKQTWLLLGTSSGIMNLWDLRFEIHLKSFFLTSFFKGSAPNKNSIIPINKLKICPKDFTSSKKNRYVVVTGGNKNSAIGIIDVAKFNNNETFDLSFYNGFGFSSLSLRDEDDNGNVISKNLDIGNGERADLLNQTMTAMTVVESLPIQSQQVSSSYKKSLYIVTASHDRKLVFWNISNPEYSKIIIGNMNDDQESSNQNIPTFSANAVDQGLTIFNIKSQSNNENMVGSDDNKKSSKKRISLITQEQLDIIKNHHDLVTDIISICKPYEMIISADRSGVINVY</sequence>
<dbReference type="InterPro" id="IPR055231">
    <property type="entry name" value="2AA_helical"/>
</dbReference>